<dbReference type="PROSITE" id="PS00557">
    <property type="entry name" value="FMN_HYDROXY_ACID_DH_1"/>
    <property type="match status" value="1"/>
</dbReference>
<dbReference type="SUPFAM" id="SSF51395">
    <property type="entry name" value="FMN-linked oxidoreductases"/>
    <property type="match status" value="1"/>
</dbReference>
<dbReference type="AlphaFoldDB" id="A0A5Q0M614"/>
<dbReference type="GO" id="GO:0009060">
    <property type="term" value="P:aerobic respiration"/>
    <property type="evidence" value="ECO:0007669"/>
    <property type="project" value="TreeGrafter"/>
</dbReference>
<dbReference type="EMBL" id="CP045644">
    <property type="protein sequence ID" value="QFZ85091.1"/>
    <property type="molecule type" value="Genomic_DNA"/>
</dbReference>
<evidence type="ECO:0000256" key="6">
    <source>
        <dbReference type="PIRSR" id="PIRSR000138-1"/>
    </source>
</evidence>
<organism evidence="9 10">
    <name type="scientific">Variovorax paradoxus</name>
    <dbReference type="NCBI Taxonomy" id="34073"/>
    <lineage>
        <taxon>Bacteria</taxon>
        <taxon>Pseudomonadati</taxon>
        <taxon>Pseudomonadota</taxon>
        <taxon>Betaproteobacteria</taxon>
        <taxon>Burkholderiales</taxon>
        <taxon>Comamonadaceae</taxon>
        <taxon>Variovorax</taxon>
    </lineage>
</organism>
<evidence type="ECO:0000313" key="9">
    <source>
        <dbReference type="EMBL" id="QFZ85091.1"/>
    </source>
</evidence>
<feature type="binding site" evidence="7">
    <location>
        <position position="110"/>
    </location>
    <ligand>
        <name>FMN</name>
        <dbReference type="ChEBI" id="CHEBI:58210"/>
    </ligand>
</feature>
<dbReference type="PIRSF" id="PIRSF000138">
    <property type="entry name" value="Al-hdrx_acd_dh"/>
    <property type="match status" value="1"/>
</dbReference>
<evidence type="ECO:0000256" key="7">
    <source>
        <dbReference type="PIRSR" id="PIRSR000138-2"/>
    </source>
</evidence>
<feature type="binding site" evidence="7">
    <location>
        <position position="131"/>
    </location>
    <ligand>
        <name>FMN</name>
        <dbReference type="ChEBI" id="CHEBI:58210"/>
    </ligand>
</feature>
<evidence type="ECO:0000313" key="10">
    <source>
        <dbReference type="Proteomes" id="UP000326780"/>
    </source>
</evidence>
<evidence type="ECO:0000256" key="5">
    <source>
        <dbReference type="ARBA" id="ARBA00024042"/>
    </source>
</evidence>
<dbReference type="RefSeq" id="WP_153283709.1">
    <property type="nucleotide sequence ID" value="NZ_CP045644.1"/>
</dbReference>
<feature type="binding site" evidence="7">
    <location>
        <position position="282"/>
    </location>
    <ligand>
        <name>glyoxylate</name>
        <dbReference type="ChEBI" id="CHEBI:36655"/>
    </ligand>
</feature>
<dbReference type="InterPro" id="IPR000262">
    <property type="entry name" value="FMN-dep_DH"/>
</dbReference>
<feature type="binding site" evidence="7">
    <location>
        <begin position="333"/>
        <end position="334"/>
    </location>
    <ligand>
        <name>FMN</name>
        <dbReference type="ChEBI" id="CHEBI:58210"/>
    </ligand>
</feature>
<dbReference type="FunFam" id="3.20.20.70:FF:000029">
    <property type="entry name" value="L-lactate dehydrogenase"/>
    <property type="match status" value="1"/>
</dbReference>
<feature type="binding site" evidence="7">
    <location>
        <begin position="310"/>
        <end position="314"/>
    </location>
    <ligand>
        <name>FMN</name>
        <dbReference type="ChEBI" id="CHEBI:58210"/>
    </ligand>
</feature>
<accession>A0A5Q0M614</accession>
<dbReference type="GO" id="GO:0004459">
    <property type="term" value="F:L-lactate dehydrogenase (NAD+) activity"/>
    <property type="evidence" value="ECO:0007669"/>
    <property type="project" value="TreeGrafter"/>
</dbReference>
<dbReference type="InterPro" id="IPR013785">
    <property type="entry name" value="Aldolase_TIM"/>
</dbReference>
<proteinExistence type="inferred from homology"/>
<dbReference type="Proteomes" id="UP000326780">
    <property type="component" value="Chromosome"/>
</dbReference>
<feature type="active site" description="Proton acceptor" evidence="6">
    <location>
        <position position="279"/>
    </location>
</feature>
<feature type="binding site" evidence="7">
    <location>
        <position position="279"/>
    </location>
    <ligand>
        <name>glyoxylate</name>
        <dbReference type="ChEBI" id="CHEBI:36655"/>
    </ligand>
</feature>
<evidence type="ECO:0000259" key="8">
    <source>
        <dbReference type="PROSITE" id="PS51349"/>
    </source>
</evidence>
<dbReference type="InterPro" id="IPR012133">
    <property type="entry name" value="Alpha-hydoxy_acid_DH_FMN"/>
</dbReference>
<feature type="binding site" evidence="7">
    <location>
        <position position="277"/>
    </location>
    <ligand>
        <name>FMN</name>
        <dbReference type="ChEBI" id="CHEBI:58210"/>
    </ligand>
</feature>
<feature type="binding site" evidence="7">
    <location>
        <position position="159"/>
    </location>
    <ligand>
        <name>FMN</name>
        <dbReference type="ChEBI" id="CHEBI:58210"/>
    </ligand>
</feature>
<comment type="cofactor">
    <cofactor evidence="1">
        <name>FMN</name>
        <dbReference type="ChEBI" id="CHEBI:58210"/>
    </cofactor>
</comment>
<dbReference type="GO" id="GO:0010181">
    <property type="term" value="F:FMN binding"/>
    <property type="evidence" value="ECO:0007669"/>
    <property type="project" value="InterPro"/>
</dbReference>
<keyword evidence="4" id="KW-0560">Oxidoreductase</keyword>
<evidence type="ECO:0000256" key="2">
    <source>
        <dbReference type="ARBA" id="ARBA00022630"/>
    </source>
</evidence>
<reference evidence="9 10" key="1">
    <citation type="submission" date="2019-10" db="EMBL/GenBank/DDBJ databases">
        <title>Complete genome sequence of Variovorax paradoxus 5C-2.</title>
        <authorList>
            <person name="Gogoleva N.E."/>
            <person name="Balkin A.S."/>
        </authorList>
    </citation>
    <scope>NUCLEOTIDE SEQUENCE [LARGE SCALE GENOMIC DNA]</scope>
    <source>
        <strain evidence="9 10">5C-2</strain>
    </source>
</reference>
<sequence length="388" mass="41605">MSRISQAHSIEDLRRRARIRLPRGVFDFFDGGAEDENTLAANRRAFENVRLLPHVLRNVADPDLSAQIIGMRAAAPFVVAPMGAAGIGWPGADVAIARAASRLGIPYVLSTAATASIERIASEAGGRLWFQLYVLRDLAFTEALMARAAAAGYEALVLTLDMAVGGKRERDIRNGFTVPLAPRWRTAADFMTHPMWCLRMLRHGQPSFENLQGFAGSSHAGTSIVARAAQSLDPSFDWGALQRIRDKWPGRLLVKGVCRADDADRLATLGLDGLWVSNHGGRQLDGSVASAEALPDVVHAVRGRMPVLIDSGIRRGVDVVKALALGAQAVGIGRAALYGVAAAGQAGAERALMILSEELRRAMQLCGTPTIGDIDAQLLQVQPARQRS</sequence>
<feature type="binding site" evidence="7">
    <location>
        <position position="255"/>
    </location>
    <ligand>
        <name>FMN</name>
        <dbReference type="ChEBI" id="CHEBI:58210"/>
    </ligand>
</feature>
<dbReference type="PROSITE" id="PS51349">
    <property type="entry name" value="FMN_HYDROXY_ACID_DH_2"/>
    <property type="match status" value="1"/>
</dbReference>
<feature type="binding site" evidence="7">
    <location>
        <position position="133"/>
    </location>
    <ligand>
        <name>glyoxylate</name>
        <dbReference type="ChEBI" id="CHEBI:36655"/>
    </ligand>
</feature>
<dbReference type="InterPro" id="IPR008259">
    <property type="entry name" value="FMN_hydac_DH_AS"/>
</dbReference>
<evidence type="ECO:0000256" key="4">
    <source>
        <dbReference type="ARBA" id="ARBA00023002"/>
    </source>
</evidence>
<gene>
    <name evidence="9" type="ORF">GFK26_21180</name>
</gene>
<comment type="similarity">
    <text evidence="5">Belongs to the FMN-dependent alpha-hydroxy acid dehydrogenase family.</text>
</comment>
<keyword evidence="2 7" id="KW-0285">Flavoprotein</keyword>
<keyword evidence="3 7" id="KW-0288">FMN</keyword>
<dbReference type="PANTHER" id="PTHR10578">
    <property type="entry name" value="S -2-HYDROXY-ACID OXIDASE-RELATED"/>
    <property type="match status" value="1"/>
</dbReference>
<evidence type="ECO:0000256" key="3">
    <source>
        <dbReference type="ARBA" id="ARBA00022643"/>
    </source>
</evidence>
<dbReference type="Pfam" id="PF01070">
    <property type="entry name" value="FMN_dh"/>
    <property type="match status" value="1"/>
</dbReference>
<dbReference type="GO" id="GO:0005886">
    <property type="term" value="C:plasma membrane"/>
    <property type="evidence" value="ECO:0007669"/>
    <property type="project" value="TreeGrafter"/>
</dbReference>
<evidence type="ECO:0000256" key="1">
    <source>
        <dbReference type="ARBA" id="ARBA00001917"/>
    </source>
</evidence>
<protein>
    <submittedName>
        <fullName evidence="9">Alpha-hydroxy-acid oxidizing protein</fullName>
    </submittedName>
</protein>
<feature type="binding site" evidence="7">
    <location>
        <begin position="81"/>
        <end position="83"/>
    </location>
    <ligand>
        <name>FMN</name>
        <dbReference type="ChEBI" id="CHEBI:58210"/>
    </ligand>
</feature>
<feature type="domain" description="FMN hydroxy acid dehydrogenase" evidence="8">
    <location>
        <begin position="2"/>
        <end position="384"/>
    </location>
</feature>
<feature type="binding site" evidence="7">
    <location>
        <position position="168"/>
    </location>
    <ligand>
        <name>glyoxylate</name>
        <dbReference type="ChEBI" id="CHEBI:36655"/>
    </ligand>
</feature>
<dbReference type="PANTHER" id="PTHR10578:SF107">
    <property type="entry name" value="2-HYDROXYACID OXIDASE 1"/>
    <property type="match status" value="1"/>
</dbReference>
<name>A0A5Q0M614_VARPD</name>
<dbReference type="Gene3D" id="3.20.20.70">
    <property type="entry name" value="Aldolase class I"/>
    <property type="match status" value="1"/>
</dbReference>
<dbReference type="InterPro" id="IPR037396">
    <property type="entry name" value="FMN_HAD"/>
</dbReference>